<dbReference type="Pfam" id="PF00612">
    <property type="entry name" value="IQ"/>
    <property type="match status" value="3"/>
</dbReference>
<protein>
    <submittedName>
        <fullName evidence="3">Uncharacterized protein</fullName>
    </submittedName>
</protein>
<dbReference type="CDD" id="cd23767">
    <property type="entry name" value="IQCD"/>
    <property type="match status" value="1"/>
</dbReference>
<dbReference type="InterPro" id="IPR000048">
    <property type="entry name" value="IQ_motif_EF-hand-BS"/>
</dbReference>
<evidence type="ECO:0000256" key="2">
    <source>
        <dbReference type="SAM" id="MobiDB-lite"/>
    </source>
</evidence>
<gene>
    <name evidence="3" type="ORF">C1SCF055_LOCUS14723</name>
</gene>
<dbReference type="Gene3D" id="1.20.5.190">
    <property type="match status" value="1"/>
</dbReference>
<dbReference type="AlphaFoldDB" id="A0A9P1C8F2"/>
<dbReference type="Proteomes" id="UP001152797">
    <property type="component" value="Unassembled WGS sequence"/>
</dbReference>
<organism evidence="3">
    <name type="scientific">Cladocopium goreaui</name>
    <dbReference type="NCBI Taxonomy" id="2562237"/>
    <lineage>
        <taxon>Eukaryota</taxon>
        <taxon>Sar</taxon>
        <taxon>Alveolata</taxon>
        <taxon>Dinophyceae</taxon>
        <taxon>Suessiales</taxon>
        <taxon>Symbiodiniaceae</taxon>
        <taxon>Cladocopium</taxon>
    </lineage>
</organism>
<accession>A0A9P1C8F2</accession>
<proteinExistence type="predicted"/>
<dbReference type="EMBL" id="CAMXCT030001169">
    <property type="protein sequence ID" value="CAL4774764.1"/>
    <property type="molecule type" value="Genomic_DNA"/>
</dbReference>
<evidence type="ECO:0000313" key="4">
    <source>
        <dbReference type="EMBL" id="CAL1140827.1"/>
    </source>
</evidence>
<feature type="compositionally biased region" description="Low complexity" evidence="2">
    <location>
        <begin position="576"/>
        <end position="587"/>
    </location>
</feature>
<name>A0A9P1C8F2_9DINO</name>
<feature type="compositionally biased region" description="Pro residues" evidence="2">
    <location>
        <begin position="493"/>
        <end position="502"/>
    </location>
</feature>
<evidence type="ECO:0000313" key="5">
    <source>
        <dbReference type="Proteomes" id="UP001152797"/>
    </source>
</evidence>
<dbReference type="EMBL" id="CAMXCT020001169">
    <property type="protein sequence ID" value="CAL1140827.1"/>
    <property type="molecule type" value="Genomic_DNA"/>
</dbReference>
<sequence length="627" mass="69057">MDTITTSHGGPLQLQPSSVLGLRSAIMAVLRQCALQSLVEILTLHQGHRVRLALKSWLNSVRQVQLHQHHARTAAEASRASDRLAEKHEGNVAQLRKEWKHARQAMMQSQQHEMNDDELQKLRDLDKRYRRQMAEMHDSHEELQGEHRSAHKEAQTMCKKNIKVLAMGVLESLATRTGRTGRGDDWPQGDSPSVCFMQWAFTQNPEAWCPLPPARDLKHAMVLSEQRSQLAFFLRQLQETLQGLPQALRAAAAQRHPGGDHREELIPKQTAVAARLLRRALQNILWKRLGCFLHRLIGLRPLPRSSHRSAGAGAQSGAPLGRRSVARQGAHAQRSSAFFLGEDFGDIQRSPPTTAHELHGTQSLRDAKASKTAHPKMQTEDAALKIQSVERGRRARKSMKLQMQATMSPPVASERPVGPTAASVHGAVVEQPPPSHPSHLPALPPVPLKVQEAAATKIQAHLRGRIGRKVVAQKKKVFSRRSALKLIAAKPGPSGPSGPSSPAPQVTDAEKRTPSKAAAVPRMRRSVSAKRPDSALEDEPSPEEASMGHLPPPPEVLHAAAVKIQSAARGHKGRQKAAALAAAQRRQQAPEHRATEEAEEAEEEDLESDEEYYEARRVTHLGPALTE</sequence>
<feature type="coiled-coil region" evidence="1">
    <location>
        <begin position="85"/>
        <end position="135"/>
    </location>
</feature>
<reference evidence="3" key="1">
    <citation type="submission" date="2022-10" db="EMBL/GenBank/DDBJ databases">
        <authorList>
            <person name="Chen Y."/>
            <person name="Dougan E. K."/>
            <person name="Chan C."/>
            <person name="Rhodes N."/>
            <person name="Thang M."/>
        </authorList>
    </citation>
    <scope>NUCLEOTIDE SEQUENCE</scope>
</reference>
<feature type="compositionally biased region" description="Acidic residues" evidence="2">
    <location>
        <begin position="597"/>
        <end position="612"/>
    </location>
</feature>
<evidence type="ECO:0000313" key="3">
    <source>
        <dbReference type="EMBL" id="CAI3987452.1"/>
    </source>
</evidence>
<keyword evidence="5" id="KW-1185">Reference proteome</keyword>
<keyword evidence="1" id="KW-0175">Coiled coil</keyword>
<feature type="region of interest" description="Disordered" evidence="2">
    <location>
        <begin position="303"/>
        <end position="378"/>
    </location>
</feature>
<evidence type="ECO:0000256" key="1">
    <source>
        <dbReference type="SAM" id="Coils"/>
    </source>
</evidence>
<dbReference type="EMBL" id="CAMXCT010001169">
    <property type="protein sequence ID" value="CAI3987452.1"/>
    <property type="molecule type" value="Genomic_DNA"/>
</dbReference>
<dbReference type="PROSITE" id="PS50096">
    <property type="entry name" value="IQ"/>
    <property type="match status" value="3"/>
</dbReference>
<reference evidence="4" key="2">
    <citation type="submission" date="2024-04" db="EMBL/GenBank/DDBJ databases">
        <authorList>
            <person name="Chen Y."/>
            <person name="Shah S."/>
            <person name="Dougan E. K."/>
            <person name="Thang M."/>
            <person name="Chan C."/>
        </authorList>
    </citation>
    <scope>NUCLEOTIDE SEQUENCE [LARGE SCALE GENOMIC DNA]</scope>
</reference>
<feature type="region of interest" description="Disordered" evidence="2">
    <location>
        <begin position="486"/>
        <end position="627"/>
    </location>
</feature>
<comment type="caution">
    <text evidence="3">The sequence shown here is derived from an EMBL/GenBank/DDBJ whole genome shotgun (WGS) entry which is preliminary data.</text>
</comment>
<dbReference type="SMART" id="SM00015">
    <property type="entry name" value="IQ"/>
    <property type="match status" value="3"/>
</dbReference>